<dbReference type="SUPFAM" id="SSF53720">
    <property type="entry name" value="ALDH-like"/>
    <property type="match status" value="1"/>
</dbReference>
<evidence type="ECO:0000256" key="3">
    <source>
        <dbReference type="ARBA" id="ARBA00022605"/>
    </source>
</evidence>
<dbReference type="EMBL" id="QOKY01000165">
    <property type="protein sequence ID" value="RMZ55365.1"/>
    <property type="molecule type" value="Genomic_DNA"/>
</dbReference>
<evidence type="ECO:0000256" key="1">
    <source>
        <dbReference type="ARBA" id="ARBA00004985"/>
    </source>
</evidence>
<evidence type="ECO:0000313" key="9">
    <source>
        <dbReference type="EMBL" id="RMZ55365.1"/>
    </source>
</evidence>
<proteinExistence type="inferred from homology"/>
<dbReference type="PANTHER" id="PTHR11063:SF8">
    <property type="entry name" value="DELTA-1-PYRROLINE-5-CARBOXYLATE SYNTHASE"/>
    <property type="match status" value="1"/>
</dbReference>
<dbReference type="InterPro" id="IPR013024">
    <property type="entry name" value="GGCT-like"/>
</dbReference>
<dbReference type="AlphaFoldDB" id="A0A3M7L013"/>
<comment type="pathway">
    <text evidence="1">Amino-acid biosynthesis; L-proline biosynthesis; L-glutamate 5-semialdehyde from L-glutamate: step 2/2.</text>
</comment>
<dbReference type="GO" id="GO:0061928">
    <property type="term" value="F:glutathione specific gamma-glutamylcyclotransferase activity"/>
    <property type="evidence" value="ECO:0007669"/>
    <property type="project" value="InterPro"/>
</dbReference>
<evidence type="ECO:0000256" key="4">
    <source>
        <dbReference type="ARBA" id="ARBA00022650"/>
    </source>
</evidence>
<dbReference type="Gene3D" id="3.40.605.10">
    <property type="entry name" value="Aldehyde Dehydrogenase, Chain A, domain 1"/>
    <property type="match status" value="1"/>
</dbReference>
<keyword evidence="7" id="KW-0456">Lyase</keyword>
<dbReference type="HAMAP" id="MF_00412">
    <property type="entry name" value="ProA"/>
    <property type="match status" value="1"/>
</dbReference>
<dbReference type="Proteomes" id="UP000279271">
    <property type="component" value="Unassembled WGS sequence"/>
</dbReference>
<dbReference type="GO" id="GO:0004350">
    <property type="term" value="F:glutamate-5-semialdehyde dehydrogenase activity"/>
    <property type="evidence" value="ECO:0007669"/>
    <property type="project" value="UniProtKB-EC"/>
</dbReference>
<dbReference type="GO" id="GO:0006751">
    <property type="term" value="P:glutathione catabolic process"/>
    <property type="evidence" value="ECO:0007669"/>
    <property type="project" value="InterPro"/>
</dbReference>
<dbReference type="InterPro" id="IPR016162">
    <property type="entry name" value="Ald_DH_N"/>
</dbReference>
<evidence type="ECO:0000256" key="8">
    <source>
        <dbReference type="ARBA" id="ARBA00049024"/>
    </source>
</evidence>
<name>A0A3M7L013_AUXPR</name>
<dbReference type="NCBIfam" id="TIGR00407">
    <property type="entry name" value="proA"/>
    <property type="match status" value="1"/>
</dbReference>
<dbReference type="CDD" id="cd07079">
    <property type="entry name" value="ALDH_F18-19_ProA-GPR"/>
    <property type="match status" value="1"/>
</dbReference>
<dbReference type="InterPro" id="IPR016161">
    <property type="entry name" value="Ald_DH/histidinol_DH"/>
</dbReference>
<evidence type="ECO:0000256" key="5">
    <source>
        <dbReference type="ARBA" id="ARBA00022857"/>
    </source>
</evidence>
<feature type="non-terminal residue" evidence="9">
    <location>
        <position position="1"/>
    </location>
</feature>
<evidence type="ECO:0000256" key="7">
    <source>
        <dbReference type="ARBA" id="ARBA00023239"/>
    </source>
</evidence>
<dbReference type="UniPathway" id="UPA00098">
    <property type="reaction ID" value="UER00360"/>
</dbReference>
<evidence type="ECO:0000256" key="6">
    <source>
        <dbReference type="ARBA" id="ARBA00023002"/>
    </source>
</evidence>
<dbReference type="EC" id="1.2.1.41" evidence="2"/>
<dbReference type="NCBIfam" id="NF001221">
    <property type="entry name" value="PRK00197.1"/>
    <property type="match status" value="1"/>
</dbReference>
<reference evidence="10" key="1">
    <citation type="journal article" date="2018" name="Algal Res.">
        <title>Characterization of plant carbon substrate utilization by Auxenochlorella protothecoides.</title>
        <authorList>
            <person name="Vogler B.W."/>
            <person name="Starkenburg S.R."/>
            <person name="Sudasinghe N."/>
            <person name="Schambach J.Y."/>
            <person name="Rollin J.A."/>
            <person name="Pattathil S."/>
            <person name="Barry A.N."/>
        </authorList>
    </citation>
    <scope>NUCLEOTIDE SEQUENCE [LARGE SCALE GENOMIC DNA]</scope>
    <source>
        <strain evidence="10">UTEX 25</strain>
    </source>
</reference>
<dbReference type="InterPro" id="IPR016163">
    <property type="entry name" value="Ald_DH_C"/>
</dbReference>
<protein>
    <recommendedName>
        <fullName evidence="2">glutamate-5-semialdehyde dehydrogenase</fullName>
        <ecNumber evidence="2">1.2.1.41</ecNumber>
    </recommendedName>
</protein>
<gene>
    <name evidence="9" type="ORF">APUTEX25_002223</name>
</gene>
<dbReference type="CDD" id="cd06661">
    <property type="entry name" value="GGCT_like"/>
    <property type="match status" value="1"/>
</dbReference>
<keyword evidence="3" id="KW-0028">Amino-acid biosynthesis</keyword>
<evidence type="ECO:0000256" key="2">
    <source>
        <dbReference type="ARBA" id="ARBA00013002"/>
    </source>
</evidence>
<accession>A0A3M7L013</accession>
<dbReference type="GO" id="GO:0055129">
    <property type="term" value="P:L-proline biosynthetic process"/>
    <property type="evidence" value="ECO:0007669"/>
    <property type="project" value="UniProtKB-UniPathway"/>
</dbReference>
<dbReference type="InterPro" id="IPR000965">
    <property type="entry name" value="GPR_dom"/>
</dbReference>
<dbReference type="InterPro" id="IPR006840">
    <property type="entry name" value="ChaC"/>
</dbReference>
<evidence type="ECO:0000313" key="10">
    <source>
        <dbReference type="Proteomes" id="UP000279271"/>
    </source>
</evidence>
<keyword evidence="4" id="KW-0641">Proline biosynthesis</keyword>
<sequence>EAAIKARSASRQLQALKSEDRVALLDAIADTLVAHTDDILAANAQDVESATGKITDSLLQRLILKPAKISQLADGIRSIGRQDEPLGRVISATQIAEDLELRKISVPIGVLLIIFEARPDALPQIGGKEAAHSNAILHRLISEVLDARAPSVGSGLVSLVTSRDDIDALLKLDDVIDLVIPRGGNALVSHIQRSTRIPVLGHADGICHVYVDAEADPAKALAIAVDSKADYPAACNAAETILVHASLADGLARELLEALKGAGVAVHAGPRAAERYGLERAASLRHEYSSLDVGFELVDDLAAAIDHIHAHGSSHTEVVVTENQATADTFLQLVDAACVHHNASSRFSDGFRYGLGAEVGISTGRIHARGPVGVEGLLTTKFVLRGTGQVVNKDQGVNRGAVMTVAAPSAVPSGSIWIFGFGSLVHSPGFEFKGRVEGFIRGYRRVFWQGSTDHRGHPGAPGRVATLHEDPEAVTWGVAYELAGSHEEQERTLHYLEWREKQYDIRRHVSVWAAPGDARPAVEDALVYIAGSDPGSNPDYLGPAPLATLAHTVATAEGPSGPNHVYLFRLANGLRMLGMDDPGVFELEEAVKARMAELGLECQSLEAPSNPAADHAVYWESVAKKKGESAGA</sequence>
<dbReference type="PANTHER" id="PTHR11063">
    <property type="entry name" value="GLUTAMATE SEMIALDEHYDE DEHYDROGENASE"/>
    <property type="match status" value="1"/>
</dbReference>
<comment type="caution">
    <text evidence="9">The sequence shown here is derived from an EMBL/GenBank/DDBJ whole genome shotgun (WGS) entry which is preliminary data.</text>
</comment>
<keyword evidence="6" id="KW-0560">Oxidoreductase</keyword>
<dbReference type="Pfam" id="PF04752">
    <property type="entry name" value="ChaC"/>
    <property type="match status" value="1"/>
</dbReference>
<organism evidence="9 10">
    <name type="scientific">Auxenochlorella protothecoides</name>
    <name type="common">Green microalga</name>
    <name type="synonym">Chlorella protothecoides</name>
    <dbReference type="NCBI Taxonomy" id="3075"/>
    <lineage>
        <taxon>Eukaryota</taxon>
        <taxon>Viridiplantae</taxon>
        <taxon>Chlorophyta</taxon>
        <taxon>core chlorophytes</taxon>
        <taxon>Trebouxiophyceae</taxon>
        <taxon>Chlorellales</taxon>
        <taxon>Chlorellaceae</taxon>
        <taxon>Auxenochlorella</taxon>
    </lineage>
</organism>
<comment type="catalytic activity">
    <reaction evidence="8">
        <text>L-glutamate 5-semialdehyde + phosphate + NADP(+) = L-glutamyl 5-phosphate + NADPH + H(+)</text>
        <dbReference type="Rhea" id="RHEA:19541"/>
        <dbReference type="ChEBI" id="CHEBI:15378"/>
        <dbReference type="ChEBI" id="CHEBI:43474"/>
        <dbReference type="ChEBI" id="CHEBI:57783"/>
        <dbReference type="ChEBI" id="CHEBI:58066"/>
        <dbReference type="ChEBI" id="CHEBI:58274"/>
        <dbReference type="ChEBI" id="CHEBI:58349"/>
        <dbReference type="EC" id="1.2.1.41"/>
    </reaction>
</comment>
<dbReference type="Gene3D" id="3.40.309.10">
    <property type="entry name" value="Aldehyde Dehydrogenase, Chain A, domain 2"/>
    <property type="match status" value="1"/>
</dbReference>
<keyword evidence="5" id="KW-0521">NADP</keyword>
<dbReference type="Gene3D" id="3.10.490.10">
    <property type="entry name" value="Gamma-glutamyl cyclotransferase-like"/>
    <property type="match status" value="1"/>
</dbReference>